<evidence type="ECO:0000256" key="1">
    <source>
        <dbReference type="SAM" id="MobiDB-lite"/>
    </source>
</evidence>
<feature type="region of interest" description="Disordered" evidence="1">
    <location>
        <begin position="156"/>
        <end position="183"/>
    </location>
</feature>
<dbReference type="AlphaFoldDB" id="A0A8H5FAT0"/>
<protein>
    <submittedName>
        <fullName evidence="2">Uncharacterized protein</fullName>
    </submittedName>
</protein>
<dbReference type="OrthoDB" id="2590620at2759"/>
<feature type="compositionally biased region" description="Basic and acidic residues" evidence="1">
    <location>
        <begin position="8"/>
        <end position="24"/>
    </location>
</feature>
<reference evidence="2 3" key="1">
    <citation type="journal article" date="2020" name="ISME J.">
        <title>Uncovering the hidden diversity of litter-decomposition mechanisms in mushroom-forming fungi.</title>
        <authorList>
            <person name="Floudas D."/>
            <person name="Bentzer J."/>
            <person name="Ahren D."/>
            <person name="Johansson T."/>
            <person name="Persson P."/>
            <person name="Tunlid A."/>
        </authorList>
    </citation>
    <scope>NUCLEOTIDE SEQUENCE [LARGE SCALE GENOMIC DNA]</scope>
    <source>
        <strain evidence="2 3">CBS 175.51</strain>
    </source>
</reference>
<feature type="region of interest" description="Disordered" evidence="1">
    <location>
        <begin position="190"/>
        <end position="209"/>
    </location>
</feature>
<sequence length="209" mass="22172">MPLFKSSHQQEREQHNRETIDRAQVDGSHPGASVGYGAQQPPQAYGAQPRPAGLTDAMNDHHTVPPASGPGGLSSHNEPRAPLAGHEPAYRENRQTVSTYDQVNPSHNHPGGTEIPPAEVLSRQSGHGNSGSGSGRMTGKVEAAIGSAIGSHSLKAKGLQKQQEADALNRQTAELSEAERLENEARIRRERAVAHGAHPQNLNQGAGLN</sequence>
<organism evidence="2 3">
    <name type="scientific">Ephemerocybe angulata</name>
    <dbReference type="NCBI Taxonomy" id="980116"/>
    <lineage>
        <taxon>Eukaryota</taxon>
        <taxon>Fungi</taxon>
        <taxon>Dikarya</taxon>
        <taxon>Basidiomycota</taxon>
        <taxon>Agaricomycotina</taxon>
        <taxon>Agaricomycetes</taxon>
        <taxon>Agaricomycetidae</taxon>
        <taxon>Agaricales</taxon>
        <taxon>Agaricineae</taxon>
        <taxon>Psathyrellaceae</taxon>
        <taxon>Ephemerocybe</taxon>
    </lineage>
</organism>
<feature type="compositionally biased region" description="Low complexity" evidence="1">
    <location>
        <begin position="35"/>
        <end position="53"/>
    </location>
</feature>
<comment type="caution">
    <text evidence="2">The sequence shown here is derived from an EMBL/GenBank/DDBJ whole genome shotgun (WGS) entry which is preliminary data.</text>
</comment>
<proteinExistence type="predicted"/>
<dbReference type="EMBL" id="JAACJK010000117">
    <property type="protein sequence ID" value="KAF5330011.1"/>
    <property type="molecule type" value="Genomic_DNA"/>
</dbReference>
<accession>A0A8H5FAT0</accession>
<feature type="compositionally biased region" description="Polar residues" evidence="1">
    <location>
        <begin position="200"/>
        <end position="209"/>
    </location>
</feature>
<dbReference type="Proteomes" id="UP000541558">
    <property type="component" value="Unassembled WGS sequence"/>
</dbReference>
<evidence type="ECO:0000313" key="2">
    <source>
        <dbReference type="EMBL" id="KAF5330011.1"/>
    </source>
</evidence>
<name>A0A8H5FAT0_9AGAR</name>
<feature type="compositionally biased region" description="Polar residues" evidence="1">
    <location>
        <begin position="95"/>
        <end position="107"/>
    </location>
</feature>
<keyword evidence="3" id="KW-1185">Reference proteome</keyword>
<gene>
    <name evidence="2" type="ORF">D9611_010494</name>
</gene>
<evidence type="ECO:0000313" key="3">
    <source>
        <dbReference type="Proteomes" id="UP000541558"/>
    </source>
</evidence>
<feature type="region of interest" description="Disordered" evidence="1">
    <location>
        <begin position="1"/>
        <end position="144"/>
    </location>
</feature>